<name>A0ACB8Q4G9_9AGAM</name>
<reference evidence="1" key="2">
    <citation type="journal article" date="2022" name="New Phytol.">
        <title>Evolutionary transition to the ectomycorrhizal habit in the genomes of a hyperdiverse lineage of mushroom-forming fungi.</title>
        <authorList>
            <person name="Looney B."/>
            <person name="Miyauchi S."/>
            <person name="Morin E."/>
            <person name="Drula E."/>
            <person name="Courty P.E."/>
            <person name="Kohler A."/>
            <person name="Kuo A."/>
            <person name="LaButti K."/>
            <person name="Pangilinan J."/>
            <person name="Lipzen A."/>
            <person name="Riley R."/>
            <person name="Andreopoulos W."/>
            <person name="He G."/>
            <person name="Johnson J."/>
            <person name="Nolan M."/>
            <person name="Tritt A."/>
            <person name="Barry K.W."/>
            <person name="Grigoriev I.V."/>
            <person name="Nagy L.G."/>
            <person name="Hibbett D."/>
            <person name="Henrissat B."/>
            <person name="Matheny P.B."/>
            <person name="Labbe J."/>
            <person name="Martin F.M."/>
        </authorList>
    </citation>
    <scope>NUCLEOTIDE SEQUENCE</scope>
    <source>
        <strain evidence="1">EC-137</strain>
    </source>
</reference>
<reference evidence="1" key="1">
    <citation type="submission" date="2021-02" db="EMBL/GenBank/DDBJ databases">
        <authorList>
            <consortium name="DOE Joint Genome Institute"/>
            <person name="Ahrendt S."/>
            <person name="Looney B.P."/>
            <person name="Miyauchi S."/>
            <person name="Morin E."/>
            <person name="Drula E."/>
            <person name="Courty P.E."/>
            <person name="Chicoki N."/>
            <person name="Fauchery L."/>
            <person name="Kohler A."/>
            <person name="Kuo A."/>
            <person name="Labutti K."/>
            <person name="Pangilinan J."/>
            <person name="Lipzen A."/>
            <person name="Riley R."/>
            <person name="Andreopoulos W."/>
            <person name="He G."/>
            <person name="Johnson J."/>
            <person name="Barry K.W."/>
            <person name="Grigoriev I.V."/>
            <person name="Nagy L."/>
            <person name="Hibbett D."/>
            <person name="Henrissat B."/>
            <person name="Matheny P.B."/>
            <person name="Labbe J."/>
            <person name="Martin F."/>
        </authorList>
    </citation>
    <scope>NUCLEOTIDE SEQUENCE</scope>
    <source>
        <strain evidence="1">EC-137</strain>
    </source>
</reference>
<comment type="caution">
    <text evidence="1">The sequence shown here is derived from an EMBL/GenBank/DDBJ whole genome shotgun (WGS) entry which is preliminary data.</text>
</comment>
<sequence>MPLGVPWAYGRLLSRHVSSRSEDGSDGEVEEKDCEKDGEDSGSGGSEDSRRLLTRRRRLVLIPEHHSLLVLPKRRDLLDLPIRCRLLVLPIRCRLLVLPKCRRFLFVLSNWHSFLLDLPNHRRFLLVLSNRRSFLLPNRRRRLLVLSNRRSFVLPNRCRILVLPNRCGFLVLAKRRGGFILPTRSRFLGLLPNRGGSVLPNCRRFFILPDCHRFFVLPDRRRFFILPDRCGFVLSKRRRLFDLTKGHRFIVEKHWERLDDRVPPPGGWTIPVDFEAAILWPSNTVLIALGTKYLPRPHPPNHAHVYVCEDGLWGEHEYTLVPQPFDHVAPHLACLPVASSASARNHVLFCRVDDQDMAHSKEPGKMHLFVLTRECREELEKVVKKAQESLSTVQQFLARIFGKNIDWETKPEKQALRAELFKWFRMLHL</sequence>
<feature type="non-terminal residue" evidence="1">
    <location>
        <position position="429"/>
    </location>
</feature>
<dbReference type="EMBL" id="MU274410">
    <property type="protein sequence ID" value="KAI0026549.1"/>
    <property type="molecule type" value="Genomic_DNA"/>
</dbReference>
<keyword evidence="2" id="KW-1185">Reference proteome</keyword>
<evidence type="ECO:0000313" key="1">
    <source>
        <dbReference type="EMBL" id="KAI0026549.1"/>
    </source>
</evidence>
<gene>
    <name evidence="1" type="ORF">K488DRAFT_75261</name>
</gene>
<accession>A0ACB8Q4G9</accession>
<organism evidence="1 2">
    <name type="scientific">Vararia minispora EC-137</name>
    <dbReference type="NCBI Taxonomy" id="1314806"/>
    <lineage>
        <taxon>Eukaryota</taxon>
        <taxon>Fungi</taxon>
        <taxon>Dikarya</taxon>
        <taxon>Basidiomycota</taxon>
        <taxon>Agaricomycotina</taxon>
        <taxon>Agaricomycetes</taxon>
        <taxon>Russulales</taxon>
        <taxon>Lachnocladiaceae</taxon>
        <taxon>Vararia</taxon>
    </lineage>
</organism>
<proteinExistence type="predicted"/>
<evidence type="ECO:0000313" key="2">
    <source>
        <dbReference type="Proteomes" id="UP000814128"/>
    </source>
</evidence>
<dbReference type="Proteomes" id="UP000814128">
    <property type="component" value="Unassembled WGS sequence"/>
</dbReference>
<protein>
    <submittedName>
        <fullName evidence="1">Uncharacterized protein</fullName>
    </submittedName>
</protein>